<feature type="domain" description="CHASE2" evidence="3">
    <location>
        <begin position="84"/>
        <end position="318"/>
    </location>
</feature>
<proteinExistence type="predicted"/>
<evidence type="ECO:0000256" key="2">
    <source>
        <dbReference type="SAM" id="Phobius"/>
    </source>
</evidence>
<feature type="compositionally biased region" description="Basic residues" evidence="1">
    <location>
        <begin position="429"/>
        <end position="443"/>
    </location>
</feature>
<accession>A1ZUN4</accession>
<keyword evidence="2" id="KW-0472">Membrane</keyword>
<dbReference type="EMBL" id="AAWS01000041">
    <property type="protein sequence ID" value="EAY25920.1"/>
    <property type="molecule type" value="Genomic_DNA"/>
</dbReference>
<feature type="region of interest" description="Disordered" evidence="1">
    <location>
        <begin position="401"/>
        <end position="443"/>
    </location>
</feature>
<feature type="transmembrane region" description="Helical" evidence="2">
    <location>
        <begin position="351"/>
        <end position="372"/>
    </location>
</feature>
<gene>
    <name evidence="4" type="ORF">M23134_00874</name>
</gene>
<keyword evidence="2" id="KW-0812">Transmembrane</keyword>
<feature type="transmembrane region" description="Helical" evidence="2">
    <location>
        <begin position="378"/>
        <end position="394"/>
    </location>
</feature>
<evidence type="ECO:0000313" key="5">
    <source>
        <dbReference type="Proteomes" id="UP000004095"/>
    </source>
</evidence>
<feature type="compositionally biased region" description="Basic and acidic residues" evidence="1">
    <location>
        <begin position="402"/>
        <end position="425"/>
    </location>
</feature>
<evidence type="ECO:0000256" key="1">
    <source>
        <dbReference type="SAM" id="MobiDB-lite"/>
    </source>
</evidence>
<dbReference type="AlphaFoldDB" id="A1ZUN4"/>
<feature type="transmembrane region" description="Helical" evidence="2">
    <location>
        <begin position="9"/>
        <end position="28"/>
    </location>
</feature>
<keyword evidence="2" id="KW-1133">Transmembrane helix</keyword>
<dbReference type="OrthoDB" id="974603at2"/>
<comment type="caution">
    <text evidence="4">The sequence shown here is derived from an EMBL/GenBank/DDBJ whole genome shotgun (WGS) entry which is preliminary data.</text>
</comment>
<evidence type="ECO:0000259" key="3">
    <source>
        <dbReference type="Pfam" id="PF05226"/>
    </source>
</evidence>
<keyword evidence="5" id="KW-1185">Reference proteome</keyword>
<dbReference type="Proteomes" id="UP000004095">
    <property type="component" value="Unassembled WGS sequence"/>
</dbReference>
<dbReference type="InterPro" id="IPR007890">
    <property type="entry name" value="CHASE2"/>
</dbReference>
<protein>
    <recommendedName>
        <fullName evidence="3">CHASE2 domain-containing protein</fullName>
    </recommendedName>
</protein>
<reference evidence="4 5" key="1">
    <citation type="submission" date="2007-01" db="EMBL/GenBank/DDBJ databases">
        <authorList>
            <person name="Haygood M."/>
            <person name="Podell S."/>
            <person name="Anderson C."/>
            <person name="Hopkinson B."/>
            <person name="Roe K."/>
            <person name="Barbeau K."/>
            <person name="Gaasterland T."/>
            <person name="Ferriera S."/>
            <person name="Johnson J."/>
            <person name="Kravitz S."/>
            <person name="Beeson K."/>
            <person name="Sutton G."/>
            <person name="Rogers Y.-H."/>
            <person name="Friedman R."/>
            <person name="Frazier M."/>
            <person name="Venter J.C."/>
        </authorList>
    </citation>
    <scope>NUCLEOTIDE SEQUENCE [LARGE SCALE GENOMIC DNA]</scope>
    <source>
        <strain evidence="4 5">ATCC 23134</strain>
    </source>
</reference>
<name>A1ZUN4_MICM2</name>
<dbReference type="RefSeq" id="WP_002701921.1">
    <property type="nucleotide sequence ID" value="NZ_AAWS01000041.1"/>
</dbReference>
<organism evidence="4 5">
    <name type="scientific">Microscilla marina ATCC 23134</name>
    <dbReference type="NCBI Taxonomy" id="313606"/>
    <lineage>
        <taxon>Bacteria</taxon>
        <taxon>Pseudomonadati</taxon>
        <taxon>Bacteroidota</taxon>
        <taxon>Cytophagia</taxon>
        <taxon>Cytophagales</taxon>
        <taxon>Microscillaceae</taxon>
        <taxon>Microscilla</taxon>
    </lineage>
</organism>
<feature type="transmembrane region" description="Helical" evidence="2">
    <location>
        <begin position="311"/>
        <end position="331"/>
    </location>
</feature>
<evidence type="ECO:0000313" key="4">
    <source>
        <dbReference type="EMBL" id="EAY25920.1"/>
    </source>
</evidence>
<dbReference type="Pfam" id="PF05226">
    <property type="entry name" value="CHASE2"/>
    <property type="match status" value="1"/>
</dbReference>
<sequence length="443" mass="51548">MAKKRNIQGILWSWLHAAVMVLFTWVWLNFGPTSEDERLLIRASTIAKRLLFNIAPDRPQRHELMFINVAHDLDLIPRLDGNGKKLITNRAALARVLEFFKQHPDYYRYIVCDIVFDQADESENGRLKDSLLRAAFANLPRVVCAAGTNSKGALNQGLFPGKKAAVEYRARQGSLFLKFKLYQGKNKSLPLVMYEDIHQGKMASQGLGYTLNGRPSFNKMIIDFRVRQHHLRDTSFYGGYYTLQTMGELIDVYEFDADIFDFMKKHRPIVMIGDFTRADVHRTVVGQTAGTLILLNVYLGLVKGQSIISPFLVLLIWLGYFVLSYLTFYGLPFKTSNTWRRFSQTFFGKLIIEYISIALFLMLLTVLTYALFHVHLNILIMGVYIRLLYWVLSWRRRRKEQRHSPKQEQRQEGPRPSEFDQKDISMYKPGKHKAWKKRSFIRG</sequence>